<comment type="caution">
    <text evidence="2">The sequence shown here is derived from an EMBL/GenBank/DDBJ whole genome shotgun (WGS) entry which is preliminary data.</text>
</comment>
<feature type="compositionally biased region" description="Polar residues" evidence="1">
    <location>
        <begin position="89"/>
        <end position="102"/>
    </location>
</feature>
<dbReference type="EMBL" id="QKZK01000047">
    <property type="protein sequence ID" value="PZX10835.1"/>
    <property type="molecule type" value="Genomic_DNA"/>
</dbReference>
<evidence type="ECO:0000256" key="1">
    <source>
        <dbReference type="SAM" id="MobiDB-lite"/>
    </source>
</evidence>
<feature type="region of interest" description="Disordered" evidence="1">
    <location>
        <begin position="89"/>
        <end position="126"/>
    </location>
</feature>
<dbReference type="AlphaFoldDB" id="A0A2W7MRN6"/>
<proteinExistence type="predicted"/>
<name>A0A2W7MRN6_9BACT</name>
<accession>A0A2W7MRN6</accession>
<sequence length="126" mass="15073">MRNLRITFLVIFLTSLISLKAQSPLPEWAPDRGYRLKIRHIYFPEYNFYYDTQRMVYIYPLKNHWGESDTIPAPFKINDLKNTAKVQLRTNTDAPQTDNLTHVQKYKNKKNPRDNRDTKMNTPQIK</sequence>
<reference evidence="2 3" key="1">
    <citation type="submission" date="2018-06" db="EMBL/GenBank/DDBJ databases">
        <title>Genomic Encyclopedia of Archaeal and Bacterial Type Strains, Phase II (KMG-II): from individual species to whole genera.</title>
        <authorList>
            <person name="Goeker M."/>
        </authorList>
    </citation>
    <scope>NUCLEOTIDE SEQUENCE [LARGE SCALE GENOMIC DNA]</scope>
    <source>
        <strain evidence="2 3">DSM 6779</strain>
    </source>
</reference>
<dbReference type="Proteomes" id="UP000249239">
    <property type="component" value="Unassembled WGS sequence"/>
</dbReference>
<organism evidence="2 3">
    <name type="scientific">Breznakibacter xylanolyticus</name>
    <dbReference type="NCBI Taxonomy" id="990"/>
    <lineage>
        <taxon>Bacteria</taxon>
        <taxon>Pseudomonadati</taxon>
        <taxon>Bacteroidota</taxon>
        <taxon>Bacteroidia</taxon>
        <taxon>Marinilabiliales</taxon>
        <taxon>Marinilabiliaceae</taxon>
        <taxon>Breznakibacter</taxon>
    </lineage>
</organism>
<keyword evidence="3" id="KW-1185">Reference proteome</keyword>
<evidence type="ECO:0000313" key="3">
    <source>
        <dbReference type="Proteomes" id="UP000249239"/>
    </source>
</evidence>
<gene>
    <name evidence="2" type="ORF">LX69_03297</name>
</gene>
<evidence type="ECO:0000313" key="2">
    <source>
        <dbReference type="EMBL" id="PZX10835.1"/>
    </source>
</evidence>
<protein>
    <submittedName>
        <fullName evidence="2">Uncharacterized protein</fullName>
    </submittedName>
</protein>